<reference evidence="1 3" key="1">
    <citation type="submission" date="2020-06" db="EMBL/GenBank/DDBJ databases">
        <title>Transcriptomic and genomic resources for Thalictrum thalictroides and T. hernandezii: Facilitating candidate gene discovery in an emerging model plant lineage.</title>
        <authorList>
            <person name="Arias T."/>
            <person name="Riano-Pachon D.M."/>
            <person name="Di Stilio V.S."/>
        </authorList>
    </citation>
    <scope>NUCLEOTIDE SEQUENCE [LARGE SCALE GENOMIC DNA]</scope>
    <source>
        <strain evidence="3">cv. WT478/WT964</strain>
        <strain evidence="1">WT478/WT964</strain>
        <tissue evidence="1">Leaves</tissue>
    </source>
</reference>
<evidence type="ECO:0000313" key="1">
    <source>
        <dbReference type="EMBL" id="KAF5177889.1"/>
    </source>
</evidence>
<dbReference type="EMBL" id="JABWDY010040781">
    <property type="protein sequence ID" value="KAF5177889.1"/>
    <property type="molecule type" value="Genomic_DNA"/>
</dbReference>
<accession>A0A7J6UZ32</accession>
<keyword evidence="3" id="KW-1185">Reference proteome</keyword>
<evidence type="ECO:0000313" key="3">
    <source>
        <dbReference type="Proteomes" id="UP000554482"/>
    </source>
</evidence>
<dbReference type="EMBL" id="JABWDY010025841">
    <property type="protein sequence ID" value="KAF5189167.1"/>
    <property type="molecule type" value="Genomic_DNA"/>
</dbReference>
<evidence type="ECO:0000313" key="2">
    <source>
        <dbReference type="EMBL" id="KAF5189167.1"/>
    </source>
</evidence>
<organism evidence="1 3">
    <name type="scientific">Thalictrum thalictroides</name>
    <name type="common">Rue-anemone</name>
    <name type="synonym">Anemone thalictroides</name>
    <dbReference type="NCBI Taxonomy" id="46969"/>
    <lineage>
        <taxon>Eukaryota</taxon>
        <taxon>Viridiplantae</taxon>
        <taxon>Streptophyta</taxon>
        <taxon>Embryophyta</taxon>
        <taxon>Tracheophyta</taxon>
        <taxon>Spermatophyta</taxon>
        <taxon>Magnoliopsida</taxon>
        <taxon>Ranunculales</taxon>
        <taxon>Ranunculaceae</taxon>
        <taxon>Thalictroideae</taxon>
        <taxon>Thalictrum</taxon>
    </lineage>
</organism>
<gene>
    <name evidence="2" type="ORF">FRX31_021246</name>
    <name evidence="1" type="ORF">FRX31_032524</name>
</gene>
<dbReference type="Proteomes" id="UP000554482">
    <property type="component" value="Unassembled WGS sequence"/>
</dbReference>
<proteinExistence type="predicted"/>
<comment type="caution">
    <text evidence="1">The sequence shown here is derived from an EMBL/GenBank/DDBJ whole genome shotgun (WGS) entry which is preliminary data.</text>
</comment>
<dbReference type="AlphaFoldDB" id="A0A7J6UZ32"/>
<sequence>MTGLRSGLPARDGIVHSPYVIPLPKPDLLGSSSFALLAWLRLLELEFLVKGVRRDPTVHFSVVSLASHFTPQGEVDLTSSLNYKDRPWNFQGQEGRPG</sequence>
<protein>
    <submittedName>
        <fullName evidence="1">Uncharacterized protein</fullName>
    </submittedName>
</protein>
<name>A0A7J6UZ32_THATH</name>